<dbReference type="Proteomes" id="UP000324209">
    <property type="component" value="Chromosome"/>
</dbReference>
<dbReference type="EMBL" id="CP036150">
    <property type="protein sequence ID" value="QEN08974.1"/>
    <property type="molecule type" value="Genomic_DNA"/>
</dbReference>
<name>A0A5C1QQT1_9SPIO</name>
<organism evidence="1 2">
    <name type="scientific">Oceanispirochaeta crateris</name>
    <dbReference type="NCBI Taxonomy" id="2518645"/>
    <lineage>
        <taxon>Bacteria</taxon>
        <taxon>Pseudomonadati</taxon>
        <taxon>Spirochaetota</taxon>
        <taxon>Spirochaetia</taxon>
        <taxon>Spirochaetales</taxon>
        <taxon>Spirochaetaceae</taxon>
        <taxon>Oceanispirochaeta</taxon>
    </lineage>
</organism>
<sequence length="57" mass="6388">MIYNSEDVTGVDTSGITDMSYLFVLRKTFNQDISGWDVSSVTDMSGIFDGVEYFFSV</sequence>
<dbReference type="Pfam" id="PF03382">
    <property type="entry name" value="DUF285"/>
    <property type="match status" value="1"/>
</dbReference>
<dbReference type="InterPro" id="IPR011889">
    <property type="entry name" value="Liste_lipo_26"/>
</dbReference>
<dbReference type="RefSeq" id="WP_149487053.1">
    <property type="nucleotide sequence ID" value="NZ_CP036150.1"/>
</dbReference>
<dbReference type="NCBIfam" id="TIGR02167">
    <property type="entry name" value="Liste_lipo_26"/>
    <property type="match status" value="1"/>
</dbReference>
<keyword evidence="2" id="KW-1185">Reference proteome</keyword>
<evidence type="ECO:0000313" key="2">
    <source>
        <dbReference type="Proteomes" id="UP000324209"/>
    </source>
</evidence>
<dbReference type="AlphaFoldDB" id="A0A5C1QQT1"/>
<dbReference type="KEGG" id="ock:EXM22_13580"/>
<protein>
    <submittedName>
        <fullName evidence="1">BspA family leucine-rich repeat surface protein</fullName>
    </submittedName>
</protein>
<accession>A0A5C1QQT1</accession>
<proteinExistence type="predicted"/>
<evidence type="ECO:0000313" key="1">
    <source>
        <dbReference type="EMBL" id="QEN08974.1"/>
    </source>
</evidence>
<gene>
    <name evidence="1" type="ORF">EXM22_13580</name>
</gene>
<dbReference type="InterPro" id="IPR005046">
    <property type="entry name" value="DUF285"/>
</dbReference>
<reference evidence="1 2" key="1">
    <citation type="submission" date="2019-02" db="EMBL/GenBank/DDBJ databases">
        <title>Complete Genome Sequence and Methylome Analysis of free living Spirochaetas.</title>
        <authorList>
            <person name="Fomenkov A."/>
            <person name="Dubinina G."/>
            <person name="Leshcheva N."/>
            <person name="Mikheeva N."/>
            <person name="Grabovich M."/>
            <person name="Vincze T."/>
            <person name="Roberts R.J."/>
        </authorList>
    </citation>
    <scope>NUCLEOTIDE SEQUENCE [LARGE SCALE GENOMIC DNA]</scope>
    <source>
        <strain evidence="1 2">K2</strain>
    </source>
</reference>
<dbReference type="OrthoDB" id="304456at2"/>